<evidence type="ECO:0000313" key="3">
    <source>
        <dbReference type="Proteomes" id="UP001174037"/>
    </source>
</evidence>
<organism evidence="2 3">
    <name type="scientific">Staphylococcus equorum</name>
    <dbReference type="NCBI Taxonomy" id="246432"/>
    <lineage>
        <taxon>Bacteria</taxon>
        <taxon>Bacillati</taxon>
        <taxon>Bacillota</taxon>
        <taxon>Bacilli</taxon>
        <taxon>Bacillales</taxon>
        <taxon>Staphylococcaceae</taxon>
        <taxon>Staphylococcus</taxon>
    </lineage>
</organism>
<dbReference type="AlphaFoldDB" id="A0AAW7AJ10"/>
<dbReference type="EMBL" id="JARGCK010000013">
    <property type="protein sequence ID" value="MDK9866783.1"/>
    <property type="molecule type" value="Genomic_DNA"/>
</dbReference>
<feature type="domain" description="Phage head morphogenesis" evidence="1">
    <location>
        <begin position="186"/>
        <end position="292"/>
    </location>
</feature>
<evidence type="ECO:0000259" key="1">
    <source>
        <dbReference type="Pfam" id="PF04233"/>
    </source>
</evidence>
<sequence length="329" mass="38523">MTTNQEYWRERAKEAMKQEAKDDKEAIQRINDIVDEMVDDIEREILAFYAKYATAEGLTLEDAKKKIDRTDIRKLENKAKQYVDNKDFSDKANKELKQYNTKMYVSREKMLQMQLGLLLTYATAQIESQMYNYMESAYYREVQRQAGLVGATAKVSLEHIQAIINTSFDDVVWSTRIWKNMEHTRKQVNKAVRNTMLRGRHPKEFVPELRKESGATAYQAKRLLLTETARVQTLAQQQHYIATMGKNAKYEFLAFLDDRTTQTCRNHNGNTYKVSEMKAGINAPPMHPHCRSFTVPYVDDIDEELEDFFKKRKGKYKIDGFELEANKDD</sequence>
<name>A0AAW7AJ10_9STAP</name>
<dbReference type="InterPro" id="IPR006528">
    <property type="entry name" value="Phage_head_morphogenesis_dom"/>
</dbReference>
<dbReference type="Pfam" id="PF04233">
    <property type="entry name" value="Phage_Mu_F"/>
    <property type="match status" value="1"/>
</dbReference>
<gene>
    <name evidence="2" type="ORF">P1A27_12630</name>
</gene>
<dbReference type="Proteomes" id="UP001174037">
    <property type="component" value="Unassembled WGS sequence"/>
</dbReference>
<dbReference type="NCBIfam" id="TIGR01641">
    <property type="entry name" value="phageSPP1_gp7"/>
    <property type="match status" value="1"/>
</dbReference>
<accession>A0AAW7AJ10</accession>
<dbReference type="RefSeq" id="WP_202808957.1">
    <property type="nucleotide sequence ID" value="NZ_CP068576.1"/>
</dbReference>
<proteinExistence type="predicted"/>
<reference evidence="2" key="2">
    <citation type="submission" date="2023-03" db="EMBL/GenBank/DDBJ databases">
        <authorList>
            <person name="Vazquez L."/>
            <person name="Rodriguez J."/>
            <person name="Mayo B."/>
            <person name="Florez A.B."/>
        </authorList>
    </citation>
    <scope>NUCLEOTIDE SEQUENCE</scope>
    <source>
        <strain evidence="2">5A3I</strain>
    </source>
</reference>
<protein>
    <submittedName>
        <fullName evidence="2">Minor capsid protein</fullName>
    </submittedName>
</protein>
<evidence type="ECO:0000313" key="2">
    <source>
        <dbReference type="EMBL" id="MDK9866783.1"/>
    </source>
</evidence>
<comment type="caution">
    <text evidence="2">The sequence shown here is derived from an EMBL/GenBank/DDBJ whole genome shotgun (WGS) entry which is preliminary data.</text>
</comment>
<reference evidence="2" key="1">
    <citation type="journal article" date="2023" name="Int. J. Mol. Sci.">
        <title>Antibiotic Resistance/Susceptibility Profiles of Staphylococcus equorum Strains from Cheese, and Genome Analysis for Antibiotic Resistance Genes.</title>
        <authorList>
            <person name="Vazquez L."/>
            <person name="Srednik M.E."/>
            <person name="Rodriguez J."/>
            <person name="Florez A.B."/>
            <person name="Mayo B."/>
        </authorList>
    </citation>
    <scope>NUCLEOTIDE SEQUENCE</scope>
    <source>
        <strain evidence="2">5A3I</strain>
    </source>
</reference>